<dbReference type="OrthoDB" id="2376973at2"/>
<organism evidence="1 3">
    <name type="scientific">Anaerobacillus isosaccharinicus</name>
    <dbReference type="NCBI Taxonomy" id="1532552"/>
    <lineage>
        <taxon>Bacteria</taxon>
        <taxon>Bacillati</taxon>
        <taxon>Bacillota</taxon>
        <taxon>Bacilli</taxon>
        <taxon>Bacillales</taxon>
        <taxon>Bacillaceae</taxon>
        <taxon>Anaerobacillus</taxon>
    </lineage>
</organism>
<dbReference type="KEGG" id="aia:AWH56_013240"/>
<accession>A0A1S2LBA8</accession>
<dbReference type="AlphaFoldDB" id="A0A1S2LBA8"/>
<reference evidence="2" key="4">
    <citation type="submission" date="2020-10" db="EMBL/GenBank/DDBJ databases">
        <authorList>
            <person name="Bassil N.M."/>
            <person name="Lloyd J.R."/>
        </authorList>
    </citation>
    <scope>NUCLEOTIDE SEQUENCE</scope>
    <source>
        <strain evidence="2">NB2006</strain>
    </source>
</reference>
<dbReference type="RefSeq" id="WP_071318260.1">
    <property type="nucleotide sequence ID" value="NZ_CP063356.2"/>
</dbReference>
<reference evidence="2 3" key="3">
    <citation type="journal article" date="2019" name="Int. J. Syst. Evol. Microbiol.">
        <title>Anaerobacillus isosaccharinicus sp. nov., an alkaliphilic bacterium which degrades isosaccharinic acid.</title>
        <authorList>
            <person name="Bassil N.M."/>
            <person name="Lloyd J.R."/>
        </authorList>
    </citation>
    <scope>NUCLEOTIDE SEQUENCE [LARGE SCALE GENOMIC DNA]</scope>
    <source>
        <strain evidence="2 3">NB2006</strain>
    </source>
</reference>
<keyword evidence="3" id="KW-1185">Reference proteome</keyword>
<reference evidence="1 3" key="1">
    <citation type="submission" date="2016-10" db="EMBL/GenBank/DDBJ databases">
        <title>Draft genome sequences of four alkaliphilic bacteria belonging to the Anaerobacillus genus.</title>
        <authorList>
            <person name="Bassil N.M."/>
            <person name="Lloyd J.R."/>
        </authorList>
    </citation>
    <scope>NUCLEOTIDE SEQUENCE [LARGE SCALE GENOMIC DNA]</scope>
    <source>
        <strain evidence="1 3">NB2006</strain>
    </source>
</reference>
<reference evidence="2 3" key="2">
    <citation type="journal article" date="2017" name="Genome Announc.">
        <title>Draft Genome Sequences of Four Alkaliphilic Bacteria Belonging to the Anaerobacillus Genus.</title>
        <authorList>
            <person name="Bassil N.M."/>
            <person name="Lloyd J.R."/>
        </authorList>
    </citation>
    <scope>NUCLEOTIDE SEQUENCE [LARGE SCALE GENOMIC DNA]</scope>
    <source>
        <strain evidence="2 3">NB2006</strain>
    </source>
</reference>
<sequence length="81" mass="9151">MLNVQLDANKAIIDVREKIKNGEHPRNQILDYVKKAPTGTVFEIHLLLRAEPLVTALTTLGMTAIINELAPEHYRIMAVKF</sequence>
<name>A0A1S2LBA8_9BACI</name>
<gene>
    <name evidence="2" type="ORF">AWH56_013240</name>
    <name evidence="1" type="ORF">AWH56_17480</name>
</gene>
<protein>
    <submittedName>
        <fullName evidence="1">Amino acid decarboxylase</fullName>
    </submittedName>
</protein>
<proteinExistence type="predicted"/>
<evidence type="ECO:0000313" key="1">
    <source>
        <dbReference type="EMBL" id="OIJ09520.1"/>
    </source>
</evidence>
<dbReference type="EMBL" id="CP063356">
    <property type="protein sequence ID" value="QOY38407.1"/>
    <property type="molecule type" value="Genomic_DNA"/>
</dbReference>
<dbReference type="Proteomes" id="UP000180175">
    <property type="component" value="Chromosome"/>
</dbReference>
<dbReference type="EMBL" id="LQXD01000152">
    <property type="protein sequence ID" value="OIJ09520.1"/>
    <property type="molecule type" value="Genomic_DNA"/>
</dbReference>
<evidence type="ECO:0000313" key="2">
    <source>
        <dbReference type="EMBL" id="QOY38407.1"/>
    </source>
</evidence>
<evidence type="ECO:0000313" key="3">
    <source>
        <dbReference type="Proteomes" id="UP000180175"/>
    </source>
</evidence>